<keyword evidence="4" id="KW-0175">Coiled coil</keyword>
<evidence type="ECO:0000256" key="4">
    <source>
        <dbReference type="SAM" id="Coils"/>
    </source>
</evidence>
<dbReference type="EMBL" id="PGCL01000003">
    <property type="protein sequence ID" value="TAJ44308.1"/>
    <property type="molecule type" value="Genomic_DNA"/>
</dbReference>
<evidence type="ECO:0000313" key="6">
    <source>
        <dbReference type="EMBL" id="TAJ44308.1"/>
    </source>
</evidence>
<keyword evidence="3" id="KW-0238">DNA-binding</keyword>
<evidence type="ECO:0000313" key="7">
    <source>
        <dbReference type="Proteomes" id="UP000292580"/>
    </source>
</evidence>
<dbReference type="Pfam" id="PF01420">
    <property type="entry name" value="Methylase_S"/>
    <property type="match status" value="1"/>
</dbReference>
<organism evidence="6 7">
    <name type="scientific">Methanofollis fontis</name>
    <dbReference type="NCBI Taxonomy" id="2052832"/>
    <lineage>
        <taxon>Archaea</taxon>
        <taxon>Methanobacteriati</taxon>
        <taxon>Methanobacteriota</taxon>
        <taxon>Stenosarchaea group</taxon>
        <taxon>Methanomicrobia</taxon>
        <taxon>Methanomicrobiales</taxon>
        <taxon>Methanomicrobiaceae</taxon>
        <taxon>Methanofollis</taxon>
    </lineage>
</organism>
<proteinExistence type="inferred from homology"/>
<evidence type="ECO:0000256" key="1">
    <source>
        <dbReference type="ARBA" id="ARBA00010923"/>
    </source>
</evidence>
<dbReference type="AlphaFoldDB" id="A0A483CQF7"/>
<accession>A0A483CQF7</accession>
<dbReference type="InterPro" id="IPR000055">
    <property type="entry name" value="Restrct_endonuc_typeI_TRD"/>
</dbReference>
<feature type="domain" description="Type I restriction modification DNA specificity" evidence="5">
    <location>
        <begin position="2"/>
        <end position="180"/>
    </location>
</feature>
<dbReference type="GO" id="GO:0003677">
    <property type="term" value="F:DNA binding"/>
    <property type="evidence" value="ECO:0007669"/>
    <property type="project" value="UniProtKB-KW"/>
</dbReference>
<name>A0A483CQF7_9EURY</name>
<evidence type="ECO:0000259" key="5">
    <source>
        <dbReference type="Pfam" id="PF01420"/>
    </source>
</evidence>
<sequence>MALGDAIHVKHGFAFKGQHFSDSGEFIVLTPGNFYEEGGFRVRPGKDRFYTGDIPEGYVLEEDDLIVAMTEQGPGLLGSSALIPEGGKYLHNQRLGLIQERNGLIDKKFLYYLFNTKAVRGQISGSATGTKVRHTAPERIYRVRVTVPADLNEQKKIASILSAYDDLIENNQRRIQLLEQAARLLYREWFVHLRFPGHEHVRVVDGVPEGWGRKRLSELCTDVRDATDPKTLPPETVYIGLEHIPRRSITLNDWGSAADVDSTKYKFAEGDILFGKIRPYFHKVGFALVDGITSSDAIVIRPNGNQLYHYVLFLLSSAEFVALASKTVREGSKMPRADWKFLLKSEFLLPPHTLLTLFSDTVAPICDQLRNLALMNQQLTQARDLLLPRLMNGEVAV</sequence>
<dbReference type="Gene3D" id="3.90.220.20">
    <property type="entry name" value="DNA methylase specificity domains"/>
    <property type="match status" value="2"/>
</dbReference>
<dbReference type="PANTHER" id="PTHR30408:SF13">
    <property type="entry name" value="TYPE I RESTRICTION ENZYME HINDI SPECIFICITY SUBUNIT"/>
    <property type="match status" value="1"/>
</dbReference>
<comment type="caution">
    <text evidence="6">The sequence shown here is derived from an EMBL/GenBank/DDBJ whole genome shotgun (WGS) entry which is preliminary data.</text>
</comment>
<gene>
    <name evidence="6" type="ORF">CUJ86_08600</name>
</gene>
<keyword evidence="6" id="KW-0540">Nuclease</keyword>
<comment type="similarity">
    <text evidence="1">Belongs to the type-I restriction system S methylase family.</text>
</comment>
<dbReference type="InterPro" id="IPR044946">
    <property type="entry name" value="Restrct_endonuc_typeI_TRD_sf"/>
</dbReference>
<dbReference type="GO" id="GO:0004519">
    <property type="term" value="F:endonuclease activity"/>
    <property type="evidence" value="ECO:0007669"/>
    <property type="project" value="UniProtKB-KW"/>
</dbReference>
<evidence type="ECO:0000256" key="2">
    <source>
        <dbReference type="ARBA" id="ARBA00022747"/>
    </source>
</evidence>
<protein>
    <submittedName>
        <fullName evidence="6">Restriction endonuclease subunit S</fullName>
    </submittedName>
</protein>
<keyword evidence="6" id="KW-0255">Endonuclease</keyword>
<dbReference type="InterPro" id="IPR052021">
    <property type="entry name" value="Type-I_RS_S_subunit"/>
</dbReference>
<evidence type="ECO:0000256" key="3">
    <source>
        <dbReference type="ARBA" id="ARBA00023125"/>
    </source>
</evidence>
<dbReference type="CDD" id="cd17278">
    <property type="entry name" value="RMtype1_S_LdeBORF1052P-TRD2-CR2"/>
    <property type="match status" value="1"/>
</dbReference>
<feature type="coiled-coil region" evidence="4">
    <location>
        <begin position="161"/>
        <end position="188"/>
    </location>
</feature>
<dbReference type="Proteomes" id="UP000292580">
    <property type="component" value="Unassembled WGS sequence"/>
</dbReference>
<dbReference type="SUPFAM" id="SSF116734">
    <property type="entry name" value="DNA methylase specificity domain"/>
    <property type="match status" value="2"/>
</dbReference>
<keyword evidence="6" id="KW-0378">Hydrolase</keyword>
<dbReference type="PANTHER" id="PTHR30408">
    <property type="entry name" value="TYPE-1 RESTRICTION ENZYME ECOKI SPECIFICITY PROTEIN"/>
    <property type="match status" value="1"/>
</dbReference>
<reference evidence="6 7" key="1">
    <citation type="submission" date="2017-11" db="EMBL/GenBank/DDBJ databases">
        <title>Isolation and Characterization of Methanofollis Species from Methane Seep Offshore SW Taiwan.</title>
        <authorList>
            <person name="Teng N.-H."/>
            <person name="Lai M.-C."/>
            <person name="Chen S.-C."/>
        </authorList>
    </citation>
    <scope>NUCLEOTIDE SEQUENCE [LARGE SCALE GENOMIC DNA]</scope>
    <source>
        <strain evidence="6 7">FWC-SCC2</strain>
    </source>
</reference>
<keyword evidence="7" id="KW-1185">Reference proteome</keyword>
<dbReference type="GO" id="GO:0009307">
    <property type="term" value="P:DNA restriction-modification system"/>
    <property type="evidence" value="ECO:0007669"/>
    <property type="project" value="UniProtKB-KW"/>
</dbReference>
<keyword evidence="2" id="KW-0680">Restriction system</keyword>